<proteinExistence type="predicted"/>
<organism evidence="1 2">
    <name type="scientific">Nitratidesulfovibrio oxamicus</name>
    <dbReference type="NCBI Taxonomy" id="32016"/>
    <lineage>
        <taxon>Bacteria</taxon>
        <taxon>Pseudomonadati</taxon>
        <taxon>Thermodesulfobacteriota</taxon>
        <taxon>Desulfovibrionia</taxon>
        <taxon>Desulfovibrionales</taxon>
        <taxon>Desulfovibrionaceae</taxon>
        <taxon>Nitratidesulfovibrio</taxon>
    </lineage>
</organism>
<comment type="caution">
    <text evidence="1">The sequence shown here is derived from an EMBL/GenBank/DDBJ whole genome shotgun (WGS) entry which is preliminary data.</text>
</comment>
<accession>A0ABS0J2X3</accession>
<dbReference type="NCBIfam" id="TIGR01873">
    <property type="entry name" value="cas_CT1978"/>
    <property type="match status" value="1"/>
</dbReference>
<evidence type="ECO:0000313" key="1">
    <source>
        <dbReference type="EMBL" id="MBG3876788.1"/>
    </source>
</evidence>
<gene>
    <name evidence="1" type="primary">cas2e</name>
    <name evidence="1" type="ORF">FVW20_07055</name>
</gene>
<dbReference type="RefSeq" id="WP_196608873.1">
    <property type="nucleotide sequence ID" value="NZ_VRYY01000165.1"/>
</dbReference>
<protein>
    <submittedName>
        <fullName evidence="1">Type I-E CRISPR-associated endoribonuclease Cas2</fullName>
    </submittedName>
</protein>
<dbReference type="EMBL" id="VRYY01000165">
    <property type="protein sequence ID" value="MBG3876788.1"/>
    <property type="molecule type" value="Genomic_DNA"/>
</dbReference>
<dbReference type="InterPro" id="IPR010152">
    <property type="entry name" value="CRISPR-assoc_prot_Cas2_sub"/>
</dbReference>
<reference evidence="1 2" key="1">
    <citation type="submission" date="2019-08" db="EMBL/GenBank/DDBJ databases">
        <authorList>
            <person name="Luo N."/>
        </authorList>
    </citation>
    <scope>NUCLEOTIDE SEQUENCE [LARGE SCALE GENOMIC DNA]</scope>
    <source>
        <strain evidence="1 2">NCIMB 9442</strain>
    </source>
</reference>
<keyword evidence="2" id="KW-1185">Reference proteome</keyword>
<dbReference type="Proteomes" id="UP001194469">
    <property type="component" value="Unassembled WGS sequence"/>
</dbReference>
<dbReference type="Gene3D" id="3.30.70.240">
    <property type="match status" value="1"/>
</dbReference>
<dbReference type="Pfam" id="PF09707">
    <property type="entry name" value="Cas_Cas2CT1978"/>
    <property type="match status" value="1"/>
</dbReference>
<name>A0ABS0J2X3_9BACT</name>
<sequence>MPMTVVVTRNVPDRFRGFLASCLLEVSPGVYTHPRLSRAVRERVWTVLEGWFAEVDGASIVMVHADGGEDTGQAIRVLGEPPRTLVDADGVILSRMPRPTISW</sequence>
<evidence type="ECO:0000313" key="2">
    <source>
        <dbReference type="Proteomes" id="UP001194469"/>
    </source>
</evidence>